<dbReference type="FunFam" id="1.10.560.10:FF:000017">
    <property type="entry name" value="T-complex protein 1 subunit eta"/>
    <property type="match status" value="1"/>
</dbReference>
<dbReference type="PRINTS" id="PR00304">
    <property type="entry name" value="TCOMPLEXTCP1"/>
</dbReference>
<dbReference type="GO" id="GO:0005832">
    <property type="term" value="C:chaperonin-containing T-complex"/>
    <property type="evidence" value="ECO:0007669"/>
    <property type="project" value="UniProtKB-ARBA"/>
</dbReference>
<dbReference type="InParanoid" id="D8LZB4"/>
<dbReference type="InterPro" id="IPR027410">
    <property type="entry name" value="TCP-1-like_intermed_sf"/>
</dbReference>
<dbReference type="SUPFAM" id="SSF52029">
    <property type="entry name" value="GroEL apical domain-like"/>
    <property type="match status" value="1"/>
</dbReference>
<dbReference type="InterPro" id="IPR027409">
    <property type="entry name" value="GroEL-like_apical_dom_sf"/>
</dbReference>
<keyword evidence="7 10" id="KW-0143">Chaperone</keyword>
<comment type="subcellular location">
    <subcellularLocation>
        <location evidence="1">Cytoplasm</location>
    </subcellularLocation>
</comment>
<dbReference type="SUPFAM" id="SSF48592">
    <property type="entry name" value="GroEL equatorial domain-like"/>
    <property type="match status" value="1"/>
</dbReference>
<dbReference type="Gene3D" id="3.30.260.10">
    <property type="entry name" value="TCP-1-like chaperonin intermediate domain"/>
    <property type="match status" value="1"/>
</dbReference>
<dbReference type="InterPro" id="IPR053374">
    <property type="entry name" value="TCP-1_chaperonin"/>
</dbReference>
<evidence type="ECO:0000256" key="9">
    <source>
        <dbReference type="ARBA" id="ARBA00032221"/>
    </source>
</evidence>
<evidence type="ECO:0000313" key="11">
    <source>
        <dbReference type="EMBL" id="CBK21153.2"/>
    </source>
</evidence>
<keyword evidence="12" id="KW-1185">Reference proteome</keyword>
<protein>
    <recommendedName>
        <fullName evidence="9">CCT-eta</fullName>
    </recommendedName>
</protein>
<comment type="similarity">
    <text evidence="2 10">Belongs to the TCP-1 chaperonin family.</text>
</comment>
<dbReference type="GO" id="GO:0005524">
    <property type="term" value="F:ATP binding"/>
    <property type="evidence" value="ECO:0007669"/>
    <property type="project" value="UniProtKB-KW"/>
</dbReference>
<keyword evidence="6 10" id="KW-0067">ATP-binding</keyword>
<sequence>MDKLVQTQQKPVISNDGASIMKLLDIVHPAAKTLVDIAQAQDAEVGDGTTTVVLLAAEILKTAKDFINEGMHPQVIIRGIRMALRKAIESLNAMAVTISETNPEEKRAMLEKVAGTALNSKLIRSHREYFAKMIVDAVSMLDADLDLGLIGIKKVAGGSVTDSTLIHGVAFEKTFSYAGFEQQPKQFTSPRILLLNLELELKSERDNAEIRISPSEYQSIVDTEWRLIYEKLDACIAAGANIVLSRLPIGDLATQYFADRGVFCAGRVSDGDMKRLERATGAKIQSTVYGLTPSVLGSCGAFEEVQVGSKRYNLFTDCAGSTSATFLLRGGAEQFLEEAERSIHDSLMVTKKCIHSNRVVGGGGAVEMAVSAVLRSESKKIDGKLQLVVEGVARSLEVIPRQLCDNAGFASTEILNELRHLHHAEACWMGVDIDQESVCDTLQKGVWEPLASKINSMTAACEAACAILSVDQTVKNPKSQQAQMEAQAPNLGMMSAGMGGTRGQKMNMGGMKVLQGRGGK</sequence>
<proteinExistence type="inferred from homology"/>
<dbReference type="GO" id="GO:0016887">
    <property type="term" value="F:ATP hydrolysis activity"/>
    <property type="evidence" value="ECO:0007669"/>
    <property type="project" value="InterPro"/>
</dbReference>
<comment type="subunit">
    <text evidence="3">Heterooligomeric complex of about 850 to 900 kDa that forms two stacked rings, 12 to 16 nm in diameter.</text>
</comment>
<reference evidence="11" key="1">
    <citation type="submission" date="2010-02" db="EMBL/GenBank/DDBJ databases">
        <title>Sequencing and annotation of the Blastocystis hominis genome.</title>
        <authorList>
            <person name="Wincker P."/>
        </authorList>
    </citation>
    <scope>NUCLEOTIDE SEQUENCE</scope>
    <source>
        <strain evidence="11">Singapore isolate B</strain>
    </source>
</reference>
<dbReference type="SUPFAM" id="SSF54849">
    <property type="entry name" value="GroEL-intermediate domain like"/>
    <property type="match status" value="1"/>
</dbReference>
<evidence type="ECO:0000256" key="2">
    <source>
        <dbReference type="ARBA" id="ARBA00008020"/>
    </source>
</evidence>
<dbReference type="InterPro" id="IPR002423">
    <property type="entry name" value="Cpn60/GroEL/TCP-1"/>
</dbReference>
<evidence type="ECO:0000256" key="7">
    <source>
        <dbReference type="ARBA" id="ARBA00023186"/>
    </source>
</evidence>
<evidence type="ECO:0000256" key="3">
    <source>
        <dbReference type="ARBA" id="ARBA00011531"/>
    </source>
</evidence>
<dbReference type="InterPro" id="IPR027413">
    <property type="entry name" value="GROEL-like_equatorial_sf"/>
</dbReference>
<keyword evidence="4" id="KW-0963">Cytoplasm</keyword>
<dbReference type="OrthoDB" id="1935484at2759"/>
<dbReference type="Pfam" id="PF00118">
    <property type="entry name" value="Cpn60_TCP1"/>
    <property type="match status" value="1"/>
</dbReference>
<dbReference type="RefSeq" id="XP_012895201.1">
    <property type="nucleotide sequence ID" value="XM_013039747.1"/>
</dbReference>
<evidence type="ECO:0000256" key="4">
    <source>
        <dbReference type="ARBA" id="ARBA00022490"/>
    </source>
</evidence>
<dbReference type="AlphaFoldDB" id="D8LZB4"/>
<dbReference type="Gene3D" id="1.10.560.10">
    <property type="entry name" value="GroEL-like equatorial domain"/>
    <property type="match status" value="1"/>
</dbReference>
<dbReference type="Proteomes" id="UP000008312">
    <property type="component" value="Unassembled WGS sequence"/>
</dbReference>
<dbReference type="GO" id="GO:0051082">
    <property type="term" value="F:unfolded protein binding"/>
    <property type="evidence" value="ECO:0007669"/>
    <property type="project" value="InterPro"/>
</dbReference>
<dbReference type="GeneID" id="24918614"/>
<dbReference type="PROSITE" id="PS00995">
    <property type="entry name" value="TCP1_3"/>
    <property type="match status" value="1"/>
</dbReference>
<dbReference type="InterPro" id="IPR002194">
    <property type="entry name" value="Chaperonin_TCP-1_CS"/>
</dbReference>
<evidence type="ECO:0000313" key="12">
    <source>
        <dbReference type="Proteomes" id="UP000008312"/>
    </source>
</evidence>
<comment type="function">
    <text evidence="8">Molecular chaperone; assists the folding of proteins upon ATP hydrolysis. Known to play a role, in vitro, in the folding of actin and tubulin.</text>
</comment>
<organism evidence="11">
    <name type="scientific">Blastocystis hominis</name>
    <dbReference type="NCBI Taxonomy" id="12968"/>
    <lineage>
        <taxon>Eukaryota</taxon>
        <taxon>Sar</taxon>
        <taxon>Stramenopiles</taxon>
        <taxon>Bigyra</taxon>
        <taxon>Opalozoa</taxon>
        <taxon>Opalinata</taxon>
        <taxon>Blastocystidae</taxon>
        <taxon>Blastocystis</taxon>
    </lineage>
</organism>
<evidence type="ECO:0000256" key="1">
    <source>
        <dbReference type="ARBA" id="ARBA00004496"/>
    </source>
</evidence>
<accession>D8LZB4</accession>
<keyword evidence="5 10" id="KW-0547">Nucleotide-binding</keyword>
<dbReference type="InterPro" id="IPR012720">
    <property type="entry name" value="Chap_CCT_eta"/>
</dbReference>
<evidence type="ECO:0000256" key="8">
    <source>
        <dbReference type="ARBA" id="ARBA00024677"/>
    </source>
</evidence>
<dbReference type="InterPro" id="IPR017998">
    <property type="entry name" value="Chaperone_TCP-1"/>
</dbReference>
<dbReference type="NCBIfam" id="NF041083">
    <property type="entry name" value="thermosome_beta"/>
    <property type="match status" value="1"/>
</dbReference>
<dbReference type="EMBL" id="FN668640">
    <property type="protein sequence ID" value="CBK21153.2"/>
    <property type="molecule type" value="Genomic_DNA"/>
</dbReference>
<dbReference type="FunFam" id="3.50.7.10:FF:000006">
    <property type="entry name" value="T-complex protein 1 subunit eta"/>
    <property type="match status" value="1"/>
</dbReference>
<gene>
    <name evidence="11" type="ORF">GSBLH_T00001349001</name>
</gene>
<dbReference type="OMA" id="HRKGNTW"/>
<dbReference type="GO" id="GO:0140662">
    <property type="term" value="F:ATP-dependent protein folding chaperone"/>
    <property type="evidence" value="ECO:0007669"/>
    <property type="project" value="InterPro"/>
</dbReference>
<evidence type="ECO:0000256" key="5">
    <source>
        <dbReference type="ARBA" id="ARBA00022741"/>
    </source>
</evidence>
<dbReference type="FunCoup" id="D8LZB4">
    <property type="interactions" value="720"/>
</dbReference>
<evidence type="ECO:0000256" key="10">
    <source>
        <dbReference type="RuleBase" id="RU004187"/>
    </source>
</evidence>
<evidence type="ECO:0000256" key="6">
    <source>
        <dbReference type="ARBA" id="ARBA00022840"/>
    </source>
</evidence>
<dbReference type="Gene3D" id="3.50.7.10">
    <property type="entry name" value="GroEL"/>
    <property type="match status" value="1"/>
</dbReference>
<dbReference type="NCBIfam" id="TIGR02345">
    <property type="entry name" value="chap_CCT_eta"/>
    <property type="match status" value="1"/>
</dbReference>
<dbReference type="PANTHER" id="PTHR11353">
    <property type="entry name" value="CHAPERONIN"/>
    <property type="match status" value="1"/>
</dbReference>
<name>D8LZB4_BLAHO</name>